<comment type="caution">
    <text evidence="7">The sequence shown here is derived from an EMBL/GenBank/DDBJ whole genome shotgun (WGS) entry which is preliminary data.</text>
</comment>
<accession>A0A2U1L4L3</accession>
<dbReference type="STRING" id="35608.A0A2U1L4L3"/>
<dbReference type="EMBL" id="PKPP01011547">
    <property type="protein sequence ID" value="PWA43942.1"/>
    <property type="molecule type" value="Genomic_DNA"/>
</dbReference>
<dbReference type="InterPro" id="IPR033640">
    <property type="entry name" value="FAR_C"/>
</dbReference>
<dbReference type="GO" id="GO:0010345">
    <property type="term" value="P:suberin biosynthetic process"/>
    <property type="evidence" value="ECO:0007669"/>
    <property type="project" value="TreeGrafter"/>
</dbReference>
<evidence type="ECO:0000259" key="5">
    <source>
        <dbReference type="Pfam" id="PF03015"/>
    </source>
</evidence>
<evidence type="ECO:0000256" key="3">
    <source>
        <dbReference type="ARBA" id="ARBA00023098"/>
    </source>
</evidence>
<keyword evidence="4" id="KW-0521">NADP</keyword>
<proteinExistence type="inferred from homology"/>
<name>A0A2U1L4L3_ARTAN</name>
<protein>
    <recommendedName>
        <fullName evidence="4">Fatty acyl-CoA reductase</fullName>
        <ecNumber evidence="4">1.2.1.84</ecNumber>
    </recommendedName>
</protein>
<dbReference type="GO" id="GO:0035336">
    <property type="term" value="P:long-chain fatty-acyl-CoA metabolic process"/>
    <property type="evidence" value="ECO:0007669"/>
    <property type="project" value="TreeGrafter"/>
</dbReference>
<keyword evidence="8" id="KW-1185">Reference proteome</keyword>
<sequence length="414" mass="47056">MHVVFVEKILRVQPHVKKLYLLVRANDAESALQRFYTEVVSKDLFNVLKEKHGANLQSFLAEKVTLVAGDITRENMGVQDYSLCEQMWRDVDVVVNVAASTNFKERYDVALALNTYGAKIVLDFARKCANIKLLLHVSTAYVSGEKPGLILETPYHLGDTPDGVKGLDIKQEKRIIEDKLNMFKFDHKTNDKIITLAMKDLGTRRGGDTLIAGYGKGGFKCFLGDPEVVHDAVPADMVVNAMLATIVAHANQTSFETIYHVGSSVSNPLKFDTVQKCAYLYFSQNPWTDNNGKLVTVKKLTVLKSMASFNKYIALRYLLPLQLLKVVNIICCQAFNGTYKNFERKINLVQRVVKLNKPYLLSKSLFEDTNTENLRNVVQRSENDVNVFFFDPRRIDWEDYILHTHIPGLVKYEF</sequence>
<evidence type="ECO:0000313" key="8">
    <source>
        <dbReference type="Proteomes" id="UP000245207"/>
    </source>
</evidence>
<comment type="similarity">
    <text evidence="1 4">Belongs to the fatty acyl-CoA reductase family.</text>
</comment>
<evidence type="ECO:0000256" key="2">
    <source>
        <dbReference type="ARBA" id="ARBA00022516"/>
    </source>
</evidence>
<dbReference type="GO" id="GO:0102965">
    <property type="term" value="F:alcohol-forming long-chain fatty acyl-CoA reductase activity"/>
    <property type="evidence" value="ECO:0007669"/>
    <property type="project" value="UniProtKB-EC"/>
</dbReference>
<dbReference type="InterPro" id="IPR036291">
    <property type="entry name" value="NAD(P)-bd_dom_sf"/>
</dbReference>
<dbReference type="AlphaFoldDB" id="A0A2U1L4L3"/>
<dbReference type="CDD" id="cd09071">
    <property type="entry name" value="FAR_C"/>
    <property type="match status" value="1"/>
</dbReference>
<feature type="domain" description="Fatty acyl-CoA reductase C-terminal" evidence="5">
    <location>
        <begin position="317"/>
        <end position="412"/>
    </location>
</feature>
<keyword evidence="3 4" id="KW-0443">Lipid metabolism</keyword>
<dbReference type="GO" id="GO:0080019">
    <property type="term" value="F:alcohol-forming very long-chain fatty acyl-CoA reductase activity"/>
    <property type="evidence" value="ECO:0007669"/>
    <property type="project" value="InterPro"/>
</dbReference>
<dbReference type="InterPro" id="IPR013120">
    <property type="entry name" value="FAR_NAD-bd"/>
</dbReference>
<evidence type="ECO:0000256" key="1">
    <source>
        <dbReference type="ARBA" id="ARBA00005928"/>
    </source>
</evidence>
<dbReference type="Pfam" id="PF03015">
    <property type="entry name" value="Sterile"/>
    <property type="match status" value="1"/>
</dbReference>
<dbReference type="Pfam" id="PF07993">
    <property type="entry name" value="NAD_binding_4"/>
    <property type="match status" value="1"/>
</dbReference>
<evidence type="ECO:0000259" key="6">
    <source>
        <dbReference type="Pfam" id="PF07993"/>
    </source>
</evidence>
<keyword evidence="2 4" id="KW-0444">Lipid biosynthesis</keyword>
<dbReference type="Proteomes" id="UP000245207">
    <property type="component" value="Unassembled WGS sequence"/>
</dbReference>
<dbReference type="OrthoDB" id="429813at2759"/>
<dbReference type="PANTHER" id="PTHR11011">
    <property type="entry name" value="MALE STERILITY PROTEIN 2-RELATED"/>
    <property type="match status" value="1"/>
</dbReference>
<reference evidence="7 8" key="1">
    <citation type="journal article" date="2018" name="Mol. Plant">
        <title>The genome of Artemisia annua provides insight into the evolution of Asteraceae family and artemisinin biosynthesis.</title>
        <authorList>
            <person name="Shen Q."/>
            <person name="Zhang L."/>
            <person name="Liao Z."/>
            <person name="Wang S."/>
            <person name="Yan T."/>
            <person name="Shi P."/>
            <person name="Liu M."/>
            <person name="Fu X."/>
            <person name="Pan Q."/>
            <person name="Wang Y."/>
            <person name="Lv Z."/>
            <person name="Lu X."/>
            <person name="Zhang F."/>
            <person name="Jiang W."/>
            <person name="Ma Y."/>
            <person name="Chen M."/>
            <person name="Hao X."/>
            <person name="Li L."/>
            <person name="Tang Y."/>
            <person name="Lv G."/>
            <person name="Zhou Y."/>
            <person name="Sun X."/>
            <person name="Brodelius P.E."/>
            <person name="Rose J.K.C."/>
            <person name="Tang K."/>
        </authorList>
    </citation>
    <scope>NUCLEOTIDE SEQUENCE [LARGE SCALE GENOMIC DNA]</scope>
    <source>
        <strain evidence="8">cv. Huhao1</strain>
        <tissue evidence="7">Leaf</tissue>
    </source>
</reference>
<dbReference type="SUPFAM" id="SSF51735">
    <property type="entry name" value="NAD(P)-binding Rossmann-fold domains"/>
    <property type="match status" value="1"/>
</dbReference>
<evidence type="ECO:0000313" key="7">
    <source>
        <dbReference type="EMBL" id="PWA43942.1"/>
    </source>
</evidence>
<dbReference type="InterPro" id="IPR026055">
    <property type="entry name" value="FAR"/>
</dbReference>
<feature type="domain" description="Thioester reductase (TE)" evidence="6">
    <location>
        <begin position="4"/>
        <end position="171"/>
    </location>
</feature>
<organism evidence="7 8">
    <name type="scientific">Artemisia annua</name>
    <name type="common">Sweet wormwood</name>
    <dbReference type="NCBI Taxonomy" id="35608"/>
    <lineage>
        <taxon>Eukaryota</taxon>
        <taxon>Viridiplantae</taxon>
        <taxon>Streptophyta</taxon>
        <taxon>Embryophyta</taxon>
        <taxon>Tracheophyta</taxon>
        <taxon>Spermatophyta</taxon>
        <taxon>Magnoliopsida</taxon>
        <taxon>eudicotyledons</taxon>
        <taxon>Gunneridae</taxon>
        <taxon>Pentapetalae</taxon>
        <taxon>asterids</taxon>
        <taxon>campanulids</taxon>
        <taxon>Asterales</taxon>
        <taxon>Asteraceae</taxon>
        <taxon>Asteroideae</taxon>
        <taxon>Anthemideae</taxon>
        <taxon>Artemisiinae</taxon>
        <taxon>Artemisia</taxon>
    </lineage>
</organism>
<comment type="catalytic activity">
    <reaction evidence="4">
        <text>a long-chain fatty acyl-CoA + 2 NADPH + 2 H(+) = a long-chain primary fatty alcohol + 2 NADP(+) + CoA</text>
        <dbReference type="Rhea" id="RHEA:52716"/>
        <dbReference type="ChEBI" id="CHEBI:15378"/>
        <dbReference type="ChEBI" id="CHEBI:57287"/>
        <dbReference type="ChEBI" id="CHEBI:57783"/>
        <dbReference type="ChEBI" id="CHEBI:58349"/>
        <dbReference type="ChEBI" id="CHEBI:77396"/>
        <dbReference type="ChEBI" id="CHEBI:83139"/>
        <dbReference type="EC" id="1.2.1.84"/>
    </reaction>
</comment>
<keyword evidence="4" id="KW-0560">Oxidoreductase</keyword>
<evidence type="ECO:0000256" key="4">
    <source>
        <dbReference type="RuleBase" id="RU363097"/>
    </source>
</evidence>
<gene>
    <name evidence="7" type="ORF">CTI12_AA530940</name>
</gene>
<dbReference type="PANTHER" id="PTHR11011:SF102">
    <property type="entry name" value="FATTY ACYL-COA REDUCTASE"/>
    <property type="match status" value="1"/>
</dbReference>
<dbReference type="Gene3D" id="3.40.50.720">
    <property type="entry name" value="NAD(P)-binding Rossmann-like Domain"/>
    <property type="match status" value="1"/>
</dbReference>
<dbReference type="EC" id="1.2.1.84" evidence="4"/>
<comment type="function">
    <text evidence="4">Catalyzes the reduction of fatty acyl-CoA to fatty alcohols.</text>
</comment>